<keyword evidence="7" id="KW-1185">Reference proteome</keyword>
<dbReference type="InterPro" id="IPR000832">
    <property type="entry name" value="GPCR_2_secretin-like"/>
</dbReference>
<comment type="caution">
    <text evidence="6">The sequence shown here is derived from an EMBL/GenBank/DDBJ whole genome shotgun (WGS) entry which is preliminary data.</text>
</comment>
<evidence type="ECO:0000256" key="4">
    <source>
        <dbReference type="ARBA" id="ARBA00023136"/>
    </source>
</evidence>
<dbReference type="GO" id="GO:0016020">
    <property type="term" value="C:membrane"/>
    <property type="evidence" value="ECO:0007669"/>
    <property type="project" value="UniProtKB-SubCell"/>
</dbReference>
<dbReference type="Pfam" id="PF00002">
    <property type="entry name" value="7tm_2"/>
    <property type="match status" value="1"/>
</dbReference>
<accession>A0ABD0NSS0</accession>
<dbReference type="Gene3D" id="1.20.1070.10">
    <property type="entry name" value="Rhodopsin 7-helix transmembrane proteins"/>
    <property type="match status" value="1"/>
</dbReference>
<keyword evidence="3 5" id="KW-1133">Transmembrane helix</keyword>
<evidence type="ECO:0000256" key="1">
    <source>
        <dbReference type="ARBA" id="ARBA00004141"/>
    </source>
</evidence>
<keyword evidence="2 5" id="KW-0812">Transmembrane</keyword>
<reference evidence="6 7" key="1">
    <citation type="submission" date="2024-05" db="EMBL/GenBank/DDBJ databases">
        <title>Genome sequencing and assembly of Indian major carp, Cirrhinus mrigala (Hamilton, 1822).</title>
        <authorList>
            <person name="Mohindra V."/>
            <person name="Chowdhury L.M."/>
            <person name="Lal K."/>
            <person name="Jena J.K."/>
        </authorList>
    </citation>
    <scope>NUCLEOTIDE SEQUENCE [LARGE SCALE GENOMIC DNA]</scope>
    <source>
        <strain evidence="6">CM1030</strain>
        <tissue evidence="6">Blood</tissue>
    </source>
</reference>
<dbReference type="EMBL" id="JAMKFB020000020">
    <property type="protein sequence ID" value="KAL0164900.1"/>
    <property type="molecule type" value="Genomic_DNA"/>
</dbReference>
<comment type="subcellular location">
    <subcellularLocation>
        <location evidence="1">Membrane</location>
        <topology evidence="1">Multi-pass membrane protein</topology>
    </subcellularLocation>
</comment>
<proteinExistence type="predicted"/>
<feature type="non-terminal residue" evidence="6">
    <location>
        <position position="1"/>
    </location>
</feature>
<protein>
    <submittedName>
        <fullName evidence="6">Uncharacterized protein</fullName>
    </submittedName>
</protein>
<keyword evidence="4 5" id="KW-0472">Membrane</keyword>
<dbReference type="PANTHER" id="PTHR12011">
    <property type="entry name" value="ADHESION G-PROTEIN COUPLED RECEPTOR"/>
    <property type="match status" value="1"/>
</dbReference>
<evidence type="ECO:0000313" key="7">
    <source>
        <dbReference type="Proteomes" id="UP001529510"/>
    </source>
</evidence>
<dbReference type="AlphaFoldDB" id="A0ABD0NSS0"/>
<dbReference type="Proteomes" id="UP001529510">
    <property type="component" value="Unassembled WGS sequence"/>
</dbReference>
<evidence type="ECO:0000256" key="3">
    <source>
        <dbReference type="ARBA" id="ARBA00022989"/>
    </source>
</evidence>
<evidence type="ECO:0000256" key="5">
    <source>
        <dbReference type="SAM" id="Phobius"/>
    </source>
</evidence>
<name>A0ABD0NSS0_CIRMR</name>
<gene>
    <name evidence="6" type="ORF">M9458_040653</name>
</gene>
<feature type="transmembrane region" description="Helical" evidence="5">
    <location>
        <begin position="14"/>
        <end position="37"/>
    </location>
</feature>
<sequence>CWIHSPVVFYVTCVGYFSMIFLMNVAMFIVVMIQICGRNGKRSNRTLREEILRNLRSVVSLTFLLGMTWGFAFFAWGPVSLAF</sequence>
<feature type="transmembrane region" description="Helical" evidence="5">
    <location>
        <begin position="58"/>
        <end position="77"/>
    </location>
</feature>
<evidence type="ECO:0000313" key="6">
    <source>
        <dbReference type="EMBL" id="KAL0164900.1"/>
    </source>
</evidence>
<dbReference type="PANTHER" id="PTHR12011:SF290">
    <property type="entry name" value="ADHESION G-PROTEIN COUPLED RECEPTOR G6"/>
    <property type="match status" value="1"/>
</dbReference>
<organism evidence="6 7">
    <name type="scientific">Cirrhinus mrigala</name>
    <name type="common">Mrigala</name>
    <dbReference type="NCBI Taxonomy" id="683832"/>
    <lineage>
        <taxon>Eukaryota</taxon>
        <taxon>Metazoa</taxon>
        <taxon>Chordata</taxon>
        <taxon>Craniata</taxon>
        <taxon>Vertebrata</taxon>
        <taxon>Euteleostomi</taxon>
        <taxon>Actinopterygii</taxon>
        <taxon>Neopterygii</taxon>
        <taxon>Teleostei</taxon>
        <taxon>Ostariophysi</taxon>
        <taxon>Cypriniformes</taxon>
        <taxon>Cyprinidae</taxon>
        <taxon>Labeoninae</taxon>
        <taxon>Labeonini</taxon>
        <taxon>Cirrhinus</taxon>
    </lineage>
</organism>
<feature type="non-terminal residue" evidence="6">
    <location>
        <position position="83"/>
    </location>
</feature>
<evidence type="ECO:0000256" key="2">
    <source>
        <dbReference type="ARBA" id="ARBA00022692"/>
    </source>
</evidence>